<proteinExistence type="predicted"/>
<organism evidence="1 2">
    <name type="scientific">Flavobacterium croceum DSM 17960</name>
    <dbReference type="NCBI Taxonomy" id="1121886"/>
    <lineage>
        <taxon>Bacteria</taxon>
        <taxon>Pseudomonadati</taxon>
        <taxon>Bacteroidota</taxon>
        <taxon>Flavobacteriia</taxon>
        <taxon>Flavobacteriales</taxon>
        <taxon>Flavobacteriaceae</taxon>
        <taxon>Flavobacterium</taxon>
    </lineage>
</organism>
<evidence type="ECO:0000313" key="2">
    <source>
        <dbReference type="Proteomes" id="UP000237056"/>
    </source>
</evidence>
<comment type="caution">
    <text evidence="1">The sequence shown here is derived from an EMBL/GenBank/DDBJ whole genome shotgun (WGS) entry which is preliminary data.</text>
</comment>
<dbReference type="Proteomes" id="UP000237056">
    <property type="component" value="Unassembled WGS sequence"/>
</dbReference>
<protein>
    <recommendedName>
        <fullName evidence="3">Lipoprotein</fullName>
    </recommendedName>
</protein>
<name>A0A2S4N6F6_9FLAO</name>
<gene>
    <name evidence="1" type="ORF">Q361_1116</name>
</gene>
<sequence>MKKYLSYLIVFLLITSCNENLKSKTNKNDTDIENFSMEEMPNKNTKYDTIYTVNSTDNTKLIHELKTKLEKADFTFKERKNRGGFSYNNCEENSVKLIRGNGIRKYFARSKKPEKGTKDFYPDFVILVYEFPTNAIAKQNYEILNKALNSGGRFCNGKSPEKLVINGNEVFYLGTRAEMFRTYTEKYGEIIKNYYR</sequence>
<evidence type="ECO:0008006" key="3">
    <source>
        <dbReference type="Google" id="ProtNLM"/>
    </source>
</evidence>
<dbReference type="AlphaFoldDB" id="A0A2S4N6F6"/>
<evidence type="ECO:0000313" key="1">
    <source>
        <dbReference type="EMBL" id="POS01295.1"/>
    </source>
</evidence>
<dbReference type="RefSeq" id="WP_211290373.1">
    <property type="nucleotide sequence ID" value="NZ_PQNY01000011.1"/>
</dbReference>
<reference evidence="1 2" key="1">
    <citation type="submission" date="2018-01" db="EMBL/GenBank/DDBJ databases">
        <title>Genomic Encyclopedia of Type Strains, Phase I: the one thousand microbial genomes (KMG-I) project.</title>
        <authorList>
            <person name="Goeker M."/>
        </authorList>
    </citation>
    <scope>NUCLEOTIDE SEQUENCE [LARGE SCALE GENOMIC DNA]</scope>
    <source>
        <strain evidence="1 2">DSM 17960</strain>
    </source>
</reference>
<dbReference type="PROSITE" id="PS51257">
    <property type="entry name" value="PROKAR_LIPOPROTEIN"/>
    <property type="match status" value="1"/>
</dbReference>
<keyword evidence="2" id="KW-1185">Reference proteome</keyword>
<accession>A0A2S4N6F6</accession>
<dbReference type="EMBL" id="PQNY01000011">
    <property type="protein sequence ID" value="POS01295.1"/>
    <property type="molecule type" value="Genomic_DNA"/>
</dbReference>